<protein>
    <submittedName>
        <fullName evidence="1">Ribosome-associated translation inhibitor RaiA</fullName>
    </submittedName>
</protein>
<evidence type="ECO:0000313" key="1">
    <source>
        <dbReference type="EMBL" id="HIX44723.1"/>
    </source>
</evidence>
<dbReference type="SUPFAM" id="SSF69754">
    <property type="entry name" value="Ribosome binding protein Y (YfiA homologue)"/>
    <property type="match status" value="1"/>
</dbReference>
<dbReference type="EMBL" id="DXFB01000018">
    <property type="protein sequence ID" value="HIX44723.1"/>
    <property type="molecule type" value="Genomic_DNA"/>
</dbReference>
<sequence>MEIRIQAIHFDATAQLESFIQKKVTKLNRFHDGIMDAEVTLKVVKPETSMNKEAGVKLSVAGSEPLFSCKVADTFEEAVDLAIEALERQLEKNKKKVAGK</sequence>
<dbReference type="Proteomes" id="UP000824246">
    <property type="component" value="Unassembled WGS sequence"/>
</dbReference>
<dbReference type="AlphaFoldDB" id="A0A9D2AP50"/>
<gene>
    <name evidence="1" type="primary">raiA</name>
    <name evidence="1" type="ORF">H9982_00715</name>
</gene>
<evidence type="ECO:0000313" key="2">
    <source>
        <dbReference type="Proteomes" id="UP000824246"/>
    </source>
</evidence>
<dbReference type="NCBIfam" id="TIGR00741">
    <property type="entry name" value="yfiA"/>
    <property type="match status" value="1"/>
</dbReference>
<proteinExistence type="predicted"/>
<comment type="caution">
    <text evidence="1">The sequence shown here is derived from an EMBL/GenBank/DDBJ whole genome shotgun (WGS) entry which is preliminary data.</text>
</comment>
<dbReference type="Gene3D" id="3.30.160.100">
    <property type="entry name" value="Ribosome hibernation promotion factor-like"/>
    <property type="match status" value="1"/>
</dbReference>
<organism evidence="1 2">
    <name type="scientific">Candidatus Barnesiella excrementipullorum</name>
    <dbReference type="NCBI Taxonomy" id="2838479"/>
    <lineage>
        <taxon>Bacteria</taxon>
        <taxon>Pseudomonadati</taxon>
        <taxon>Bacteroidota</taxon>
        <taxon>Bacteroidia</taxon>
        <taxon>Bacteroidales</taxon>
        <taxon>Barnesiellaceae</taxon>
        <taxon>Barnesiella</taxon>
    </lineage>
</organism>
<dbReference type="Pfam" id="PF02482">
    <property type="entry name" value="Ribosomal_S30AE"/>
    <property type="match status" value="1"/>
</dbReference>
<reference evidence="1" key="1">
    <citation type="journal article" date="2021" name="PeerJ">
        <title>Extensive microbial diversity within the chicken gut microbiome revealed by metagenomics and culture.</title>
        <authorList>
            <person name="Gilroy R."/>
            <person name="Ravi A."/>
            <person name="Getino M."/>
            <person name="Pursley I."/>
            <person name="Horton D.L."/>
            <person name="Alikhan N.F."/>
            <person name="Baker D."/>
            <person name="Gharbi K."/>
            <person name="Hall N."/>
            <person name="Watson M."/>
            <person name="Adriaenssens E.M."/>
            <person name="Foster-Nyarko E."/>
            <person name="Jarju S."/>
            <person name="Secka A."/>
            <person name="Antonio M."/>
            <person name="Oren A."/>
            <person name="Chaudhuri R.R."/>
            <person name="La Ragione R."/>
            <person name="Hildebrand F."/>
            <person name="Pallen M.J."/>
        </authorList>
    </citation>
    <scope>NUCLEOTIDE SEQUENCE</scope>
    <source>
        <strain evidence="1">ChiHjej12B11-16260</strain>
    </source>
</reference>
<dbReference type="InterPro" id="IPR003489">
    <property type="entry name" value="RHF/RaiA"/>
</dbReference>
<reference evidence="1" key="2">
    <citation type="submission" date="2021-04" db="EMBL/GenBank/DDBJ databases">
        <authorList>
            <person name="Gilroy R."/>
        </authorList>
    </citation>
    <scope>NUCLEOTIDE SEQUENCE</scope>
    <source>
        <strain evidence="1">ChiHjej12B11-16260</strain>
    </source>
</reference>
<dbReference type="InterPro" id="IPR036567">
    <property type="entry name" value="RHF-like"/>
</dbReference>
<name>A0A9D2AP50_9BACT</name>
<accession>A0A9D2AP50</accession>